<dbReference type="GO" id="GO:0016832">
    <property type="term" value="F:aldehyde-lyase activity"/>
    <property type="evidence" value="ECO:0007669"/>
    <property type="project" value="TreeGrafter"/>
</dbReference>
<evidence type="ECO:0000259" key="4">
    <source>
        <dbReference type="Pfam" id="PF03328"/>
    </source>
</evidence>
<evidence type="ECO:0000256" key="3">
    <source>
        <dbReference type="ARBA" id="ARBA00023239"/>
    </source>
</evidence>
<dbReference type="InterPro" id="IPR005000">
    <property type="entry name" value="Aldolase/citrate-lyase_domain"/>
</dbReference>
<dbReference type="EMBL" id="WUWG01000001">
    <property type="protein sequence ID" value="MXU64332.1"/>
    <property type="molecule type" value="Genomic_DNA"/>
</dbReference>
<name>A0A6B0TSY5_9RHOB</name>
<evidence type="ECO:0000256" key="2">
    <source>
        <dbReference type="ARBA" id="ARBA00022723"/>
    </source>
</evidence>
<evidence type="ECO:0000313" key="5">
    <source>
        <dbReference type="EMBL" id="MXU64332.1"/>
    </source>
</evidence>
<reference evidence="5 6" key="1">
    <citation type="submission" date="2019-12" db="EMBL/GenBank/DDBJ databases">
        <title>Strain KN286 was isolated from seawater, which was collected from Caroline Seamount in the tropical western Pacific.</title>
        <authorList>
            <person name="Wang Q."/>
        </authorList>
    </citation>
    <scope>NUCLEOTIDE SEQUENCE [LARGE SCALE GENOMIC DNA]</scope>
    <source>
        <strain evidence="5 6">KN286</strain>
    </source>
</reference>
<dbReference type="Gene3D" id="3.20.20.60">
    <property type="entry name" value="Phosphoenolpyruvate-binding domains"/>
    <property type="match status" value="1"/>
</dbReference>
<dbReference type="InterPro" id="IPR015813">
    <property type="entry name" value="Pyrv/PenolPyrv_kinase-like_dom"/>
</dbReference>
<proteinExistence type="inferred from homology"/>
<protein>
    <submittedName>
        <fullName evidence="5">Hpch/hpai aldolase</fullName>
    </submittedName>
</protein>
<comment type="caution">
    <text evidence="5">The sequence shown here is derived from an EMBL/GenBank/DDBJ whole genome shotgun (WGS) entry which is preliminary data.</text>
</comment>
<dbReference type="GO" id="GO:0005737">
    <property type="term" value="C:cytoplasm"/>
    <property type="evidence" value="ECO:0007669"/>
    <property type="project" value="TreeGrafter"/>
</dbReference>
<dbReference type="AlphaFoldDB" id="A0A6B0TSY5"/>
<organism evidence="5 6">
    <name type="scientific">Oceanomicrobium pacificus</name>
    <dbReference type="NCBI Taxonomy" id="2692916"/>
    <lineage>
        <taxon>Bacteria</taxon>
        <taxon>Pseudomonadati</taxon>
        <taxon>Pseudomonadota</taxon>
        <taxon>Alphaproteobacteria</taxon>
        <taxon>Rhodobacterales</taxon>
        <taxon>Paracoccaceae</taxon>
        <taxon>Oceanomicrobium</taxon>
    </lineage>
</organism>
<dbReference type="Pfam" id="PF03328">
    <property type="entry name" value="HpcH_HpaI"/>
    <property type="match status" value="1"/>
</dbReference>
<dbReference type="InterPro" id="IPR050251">
    <property type="entry name" value="HpcH-HpaI_aldolase"/>
</dbReference>
<comment type="similarity">
    <text evidence="1">Belongs to the HpcH/HpaI aldolase family.</text>
</comment>
<gene>
    <name evidence="5" type="ORF">GSH16_02650</name>
</gene>
<dbReference type="GO" id="GO:0046872">
    <property type="term" value="F:metal ion binding"/>
    <property type="evidence" value="ECO:0007669"/>
    <property type="project" value="UniProtKB-KW"/>
</dbReference>
<keyword evidence="2" id="KW-0479">Metal-binding</keyword>
<keyword evidence="3" id="KW-0456">Lyase</keyword>
<keyword evidence="6" id="KW-1185">Reference proteome</keyword>
<accession>A0A6B0TSY5</accession>
<sequence>MAGRAMSGFRDLVAADGLKLGTYIGEFATPGIGDILAATGCEFVFVDMEHSGFTFETAAQVLRNLHGAGLATMLRVPSGSQENLQRAADIGAQGVIVPMVGSAAEAARSVAGIKYPPEGRRGVALGLAHDDYRAAPVADALAAANAKTGLVALIETAEGVAACEDIAATAGLDAIWIGHLDLSTSLGCPGAFDDPAFTGAVDRIMAAAQAAGVPVGRLVGSAEEAAAVHAQGCKLVAYLGDIWLLQKALRDGFAAIRAATAT</sequence>
<evidence type="ECO:0000313" key="6">
    <source>
        <dbReference type="Proteomes" id="UP000436016"/>
    </source>
</evidence>
<dbReference type="RefSeq" id="WP_160851583.1">
    <property type="nucleotide sequence ID" value="NZ_WUWG01000001.1"/>
</dbReference>
<feature type="domain" description="HpcH/HpaI aldolase/citrate lyase" evidence="4">
    <location>
        <begin position="32"/>
        <end position="237"/>
    </location>
</feature>
<dbReference type="Proteomes" id="UP000436016">
    <property type="component" value="Unassembled WGS sequence"/>
</dbReference>
<dbReference type="PANTHER" id="PTHR30502:SF0">
    <property type="entry name" value="PHOSPHOENOLPYRUVATE CARBOXYLASE FAMILY PROTEIN"/>
    <property type="match status" value="1"/>
</dbReference>
<dbReference type="InterPro" id="IPR040442">
    <property type="entry name" value="Pyrv_kinase-like_dom_sf"/>
</dbReference>
<dbReference type="SUPFAM" id="SSF51621">
    <property type="entry name" value="Phosphoenolpyruvate/pyruvate domain"/>
    <property type="match status" value="1"/>
</dbReference>
<evidence type="ECO:0000256" key="1">
    <source>
        <dbReference type="ARBA" id="ARBA00005568"/>
    </source>
</evidence>
<dbReference type="PANTHER" id="PTHR30502">
    <property type="entry name" value="2-KETO-3-DEOXY-L-RHAMNONATE ALDOLASE"/>
    <property type="match status" value="1"/>
</dbReference>